<sequence length="415" mass="43497">MISHVFVVFDLSIILRAILSPGPTPRSTMAALKLGLMALAPALAVAADIPLWEQCGGVGWQSAGSACTSVATCTSYNDYYYQCVPQPTSAAVVTTSSKLVTVSATPTTTSKASTTLSTSIKSSSSSIKSTSSSSVPAPSATAVKYFISFGDSYSQTGFDINGSKPSSSNPLGNPALPGWTASGGLNWVGFLASQLNTSLTLSYNFASGGATTNASLVTPFAPTVLSFVDQVAQFSGSIASRPVYAPWNSENSLVAVWIGVNDVGNSWWLGESETDALYGQIMDSYFGRLQVLYDSGVRTFALLGAAPIYYTPLMIGEGATTVATQKVAIAKYNSLLASRMEAFLEVNCDATSKVVDTVAPFETAIKNPTAYGAPDATCFNEDGVSCLWFNNYHPGVQIQMLVAQAVKSAFTGTFF</sequence>
<feature type="domain" description="CBM1" evidence="3">
    <location>
        <begin position="47"/>
        <end position="84"/>
    </location>
</feature>
<evidence type="ECO:0000256" key="2">
    <source>
        <dbReference type="SAM" id="SignalP"/>
    </source>
</evidence>
<dbReference type="SUPFAM" id="SSF52266">
    <property type="entry name" value="SGNH hydrolase"/>
    <property type="match status" value="1"/>
</dbReference>
<evidence type="ECO:0000259" key="3">
    <source>
        <dbReference type="PROSITE" id="PS51164"/>
    </source>
</evidence>
<feature type="signal peptide" evidence="2">
    <location>
        <begin position="1"/>
        <end position="46"/>
    </location>
</feature>
<keyword evidence="5" id="KW-1185">Reference proteome</keyword>
<dbReference type="GO" id="GO:0030248">
    <property type="term" value="F:cellulose binding"/>
    <property type="evidence" value="ECO:0007669"/>
    <property type="project" value="InterPro"/>
</dbReference>
<evidence type="ECO:0000313" key="4">
    <source>
        <dbReference type="EMBL" id="KAK3347715.1"/>
    </source>
</evidence>
<gene>
    <name evidence="4" type="ORF">B0H65DRAFT_461192</name>
</gene>
<dbReference type="CDD" id="cd01846">
    <property type="entry name" value="fatty_acyltransferase_like"/>
    <property type="match status" value="1"/>
</dbReference>
<reference evidence="4" key="2">
    <citation type="submission" date="2023-06" db="EMBL/GenBank/DDBJ databases">
        <authorList>
            <consortium name="Lawrence Berkeley National Laboratory"/>
            <person name="Haridas S."/>
            <person name="Hensen N."/>
            <person name="Bonometti L."/>
            <person name="Westerberg I."/>
            <person name="Brannstrom I.O."/>
            <person name="Guillou S."/>
            <person name="Cros-Aarteil S."/>
            <person name="Calhoun S."/>
            <person name="Kuo A."/>
            <person name="Mondo S."/>
            <person name="Pangilinan J."/>
            <person name="Riley R."/>
            <person name="Labutti K."/>
            <person name="Andreopoulos B."/>
            <person name="Lipzen A."/>
            <person name="Chen C."/>
            <person name="Yanf M."/>
            <person name="Daum C."/>
            <person name="Ng V."/>
            <person name="Clum A."/>
            <person name="Steindorff A."/>
            <person name="Ohm R."/>
            <person name="Martin F."/>
            <person name="Silar P."/>
            <person name="Natvig D."/>
            <person name="Lalanne C."/>
            <person name="Gautier V."/>
            <person name="Ament-Velasquez S.L."/>
            <person name="Kruys A."/>
            <person name="Hutchinson M.I."/>
            <person name="Powell A.J."/>
            <person name="Barry K."/>
            <person name="Miller A.N."/>
            <person name="Grigoriev I.V."/>
            <person name="Debuchy R."/>
            <person name="Gladieux P."/>
            <person name="Thoren M.H."/>
            <person name="Johannesson H."/>
        </authorList>
    </citation>
    <scope>NUCLEOTIDE SEQUENCE</scope>
    <source>
        <strain evidence="4">CBS 560.94</strain>
    </source>
</reference>
<dbReference type="GO" id="GO:0005576">
    <property type="term" value="C:extracellular region"/>
    <property type="evidence" value="ECO:0007669"/>
    <property type="project" value="InterPro"/>
</dbReference>
<organism evidence="4 5">
    <name type="scientific">Neurospora tetraspora</name>
    <dbReference type="NCBI Taxonomy" id="94610"/>
    <lineage>
        <taxon>Eukaryota</taxon>
        <taxon>Fungi</taxon>
        <taxon>Dikarya</taxon>
        <taxon>Ascomycota</taxon>
        <taxon>Pezizomycotina</taxon>
        <taxon>Sordariomycetes</taxon>
        <taxon>Sordariomycetidae</taxon>
        <taxon>Sordariales</taxon>
        <taxon>Sordariaceae</taxon>
        <taxon>Neurospora</taxon>
    </lineage>
</organism>
<evidence type="ECO:0000256" key="1">
    <source>
        <dbReference type="ARBA" id="ARBA00022729"/>
    </source>
</evidence>
<dbReference type="PANTHER" id="PTHR45642:SF139">
    <property type="entry name" value="SGNH HYDROLASE-TYPE ESTERASE DOMAIN-CONTAINING PROTEIN"/>
    <property type="match status" value="1"/>
</dbReference>
<dbReference type="RefSeq" id="XP_062682797.1">
    <property type="nucleotide sequence ID" value="XM_062826587.1"/>
</dbReference>
<dbReference type="InterPro" id="IPR000254">
    <property type="entry name" value="CBD"/>
</dbReference>
<dbReference type="SMART" id="SM00236">
    <property type="entry name" value="fCBD"/>
    <property type="match status" value="1"/>
</dbReference>
<dbReference type="EMBL" id="JAUEPP010000003">
    <property type="protein sequence ID" value="KAK3347715.1"/>
    <property type="molecule type" value="Genomic_DNA"/>
</dbReference>
<dbReference type="PROSITE" id="PS51164">
    <property type="entry name" value="CBM1_2"/>
    <property type="match status" value="1"/>
</dbReference>
<dbReference type="InterPro" id="IPR001087">
    <property type="entry name" value="GDSL"/>
</dbReference>
<dbReference type="InterPro" id="IPR035971">
    <property type="entry name" value="CBD_sf"/>
</dbReference>
<dbReference type="GO" id="GO:0016788">
    <property type="term" value="F:hydrolase activity, acting on ester bonds"/>
    <property type="evidence" value="ECO:0007669"/>
    <property type="project" value="InterPro"/>
</dbReference>
<dbReference type="AlphaFoldDB" id="A0AAE0JH21"/>
<name>A0AAE0JH21_9PEZI</name>
<dbReference type="Gene3D" id="3.40.50.1110">
    <property type="entry name" value="SGNH hydrolase"/>
    <property type="match status" value="1"/>
</dbReference>
<dbReference type="Pfam" id="PF00734">
    <property type="entry name" value="CBM_1"/>
    <property type="match status" value="1"/>
</dbReference>
<dbReference type="PANTHER" id="PTHR45642">
    <property type="entry name" value="GDSL ESTERASE/LIPASE EXL3"/>
    <property type="match status" value="1"/>
</dbReference>
<dbReference type="InterPro" id="IPR036514">
    <property type="entry name" value="SGNH_hydro_sf"/>
</dbReference>
<reference evidence="4" key="1">
    <citation type="journal article" date="2023" name="Mol. Phylogenet. Evol.">
        <title>Genome-scale phylogeny and comparative genomics of the fungal order Sordariales.</title>
        <authorList>
            <person name="Hensen N."/>
            <person name="Bonometti L."/>
            <person name="Westerberg I."/>
            <person name="Brannstrom I.O."/>
            <person name="Guillou S."/>
            <person name="Cros-Aarteil S."/>
            <person name="Calhoun S."/>
            <person name="Haridas S."/>
            <person name="Kuo A."/>
            <person name="Mondo S."/>
            <person name="Pangilinan J."/>
            <person name="Riley R."/>
            <person name="LaButti K."/>
            <person name="Andreopoulos B."/>
            <person name="Lipzen A."/>
            <person name="Chen C."/>
            <person name="Yan M."/>
            <person name="Daum C."/>
            <person name="Ng V."/>
            <person name="Clum A."/>
            <person name="Steindorff A."/>
            <person name="Ohm R.A."/>
            <person name="Martin F."/>
            <person name="Silar P."/>
            <person name="Natvig D.O."/>
            <person name="Lalanne C."/>
            <person name="Gautier V."/>
            <person name="Ament-Velasquez S.L."/>
            <person name="Kruys A."/>
            <person name="Hutchinson M.I."/>
            <person name="Powell A.J."/>
            <person name="Barry K."/>
            <person name="Miller A.N."/>
            <person name="Grigoriev I.V."/>
            <person name="Debuchy R."/>
            <person name="Gladieux P."/>
            <person name="Hiltunen Thoren M."/>
            <person name="Johannesson H."/>
        </authorList>
    </citation>
    <scope>NUCLEOTIDE SEQUENCE</scope>
    <source>
        <strain evidence="4">CBS 560.94</strain>
    </source>
</reference>
<protein>
    <recommendedName>
        <fullName evidence="3">CBM1 domain-containing protein</fullName>
    </recommendedName>
</protein>
<comment type="caution">
    <text evidence="4">The sequence shown here is derived from an EMBL/GenBank/DDBJ whole genome shotgun (WGS) entry which is preliminary data.</text>
</comment>
<feature type="chain" id="PRO_5042247748" description="CBM1 domain-containing protein" evidence="2">
    <location>
        <begin position="47"/>
        <end position="415"/>
    </location>
</feature>
<proteinExistence type="predicted"/>
<dbReference type="SUPFAM" id="SSF57180">
    <property type="entry name" value="Cellulose-binding domain"/>
    <property type="match status" value="1"/>
</dbReference>
<dbReference type="Proteomes" id="UP001278500">
    <property type="component" value="Unassembled WGS sequence"/>
</dbReference>
<evidence type="ECO:0000313" key="5">
    <source>
        <dbReference type="Proteomes" id="UP001278500"/>
    </source>
</evidence>
<dbReference type="GO" id="GO:0005975">
    <property type="term" value="P:carbohydrate metabolic process"/>
    <property type="evidence" value="ECO:0007669"/>
    <property type="project" value="InterPro"/>
</dbReference>
<accession>A0AAE0JH21</accession>
<dbReference type="GeneID" id="87863741"/>
<keyword evidence="1 2" id="KW-0732">Signal</keyword>
<dbReference type="InterPro" id="IPR050592">
    <property type="entry name" value="GDSL_lipolytic_enzyme"/>
</dbReference>
<dbReference type="Pfam" id="PF00657">
    <property type="entry name" value="Lipase_GDSL"/>
    <property type="match status" value="1"/>
</dbReference>